<name>A0AAD6WM23_9AGAR</name>
<feature type="compositionally biased region" description="Gly residues" evidence="1">
    <location>
        <begin position="359"/>
        <end position="369"/>
    </location>
</feature>
<dbReference type="Proteomes" id="UP001218188">
    <property type="component" value="Unassembled WGS sequence"/>
</dbReference>
<dbReference type="EMBL" id="JARJCM010000301">
    <property type="protein sequence ID" value="KAJ7019253.1"/>
    <property type="molecule type" value="Genomic_DNA"/>
</dbReference>
<evidence type="ECO:0000313" key="3">
    <source>
        <dbReference type="Proteomes" id="UP001218188"/>
    </source>
</evidence>
<gene>
    <name evidence="2" type="ORF">C8F04DRAFT_1197901</name>
</gene>
<protein>
    <submittedName>
        <fullName evidence="2">Uncharacterized protein</fullName>
    </submittedName>
</protein>
<feature type="region of interest" description="Disordered" evidence="1">
    <location>
        <begin position="197"/>
        <end position="235"/>
    </location>
</feature>
<comment type="caution">
    <text evidence="2">The sequence shown here is derived from an EMBL/GenBank/DDBJ whole genome shotgun (WGS) entry which is preliminary data.</text>
</comment>
<reference evidence="2" key="1">
    <citation type="submission" date="2023-03" db="EMBL/GenBank/DDBJ databases">
        <title>Massive genome expansion in bonnet fungi (Mycena s.s.) driven by repeated elements and novel gene families across ecological guilds.</title>
        <authorList>
            <consortium name="Lawrence Berkeley National Laboratory"/>
            <person name="Harder C.B."/>
            <person name="Miyauchi S."/>
            <person name="Viragh M."/>
            <person name="Kuo A."/>
            <person name="Thoen E."/>
            <person name="Andreopoulos B."/>
            <person name="Lu D."/>
            <person name="Skrede I."/>
            <person name="Drula E."/>
            <person name="Henrissat B."/>
            <person name="Morin E."/>
            <person name="Kohler A."/>
            <person name="Barry K."/>
            <person name="LaButti K."/>
            <person name="Morin E."/>
            <person name="Salamov A."/>
            <person name="Lipzen A."/>
            <person name="Mereny Z."/>
            <person name="Hegedus B."/>
            <person name="Baldrian P."/>
            <person name="Stursova M."/>
            <person name="Weitz H."/>
            <person name="Taylor A."/>
            <person name="Grigoriev I.V."/>
            <person name="Nagy L.G."/>
            <person name="Martin F."/>
            <person name="Kauserud H."/>
        </authorList>
    </citation>
    <scope>NUCLEOTIDE SEQUENCE</scope>
    <source>
        <strain evidence="2">CBHHK200</strain>
    </source>
</reference>
<feature type="compositionally biased region" description="Basic and acidic residues" evidence="1">
    <location>
        <begin position="209"/>
        <end position="221"/>
    </location>
</feature>
<organism evidence="2 3">
    <name type="scientific">Mycena alexandri</name>
    <dbReference type="NCBI Taxonomy" id="1745969"/>
    <lineage>
        <taxon>Eukaryota</taxon>
        <taxon>Fungi</taxon>
        <taxon>Dikarya</taxon>
        <taxon>Basidiomycota</taxon>
        <taxon>Agaricomycotina</taxon>
        <taxon>Agaricomycetes</taxon>
        <taxon>Agaricomycetidae</taxon>
        <taxon>Agaricales</taxon>
        <taxon>Marasmiineae</taxon>
        <taxon>Mycenaceae</taxon>
        <taxon>Mycena</taxon>
    </lineage>
</organism>
<keyword evidence="3" id="KW-1185">Reference proteome</keyword>
<accession>A0AAD6WM23</accession>
<evidence type="ECO:0000313" key="2">
    <source>
        <dbReference type="EMBL" id="KAJ7019253.1"/>
    </source>
</evidence>
<proteinExistence type="predicted"/>
<evidence type="ECO:0000256" key="1">
    <source>
        <dbReference type="SAM" id="MobiDB-lite"/>
    </source>
</evidence>
<dbReference type="AlphaFoldDB" id="A0AAD6WM23"/>
<sequence length="369" mass="40552">MNIDQEGQSATALTSFRIRVGELCGRSRAGKGWVGTEELREWNRANPTPCGRCLMSKDPTVCDIADDHPSCLTCRTKKVSCDRRAQFLFEHTKDKFFADFDEFQSALAATPPKAVKLINRVNTRHRRVALQALGGSRGRASPYSTTSILLLPEDICFVVILLLGILDGAFFTIFKPQFHSVTAVVVHLVPERFRAERNDQETNETSCRAGRDSASEHETAGRRSPRASSPPGVCSNADTLVEVRAGGKACVHRRLYDRRPTHDGPENVASYMRDLLGGPAERRAIRGDGIPDHDKGAKRYFASESGQHGAEPSQVGGELERGLPRVEHRHCQEMVEIVMREEGFGLVRAALGGPRSGPRRGGGNHGTDN</sequence>
<feature type="region of interest" description="Disordered" evidence="1">
    <location>
        <begin position="349"/>
        <end position="369"/>
    </location>
</feature>